<dbReference type="InterPro" id="IPR011051">
    <property type="entry name" value="RmlC_Cupin_sf"/>
</dbReference>
<reference evidence="2 3" key="1">
    <citation type="submission" date="2017-07" db="EMBL/GenBank/DDBJ databases">
        <title>Isolation and development of strain Bacillus megaterium SR7 for enhanced growth and metabolite production under supercritical carbon dioxide.</title>
        <authorList>
            <person name="Freedman A.J.E."/>
            <person name="Peet K.C."/>
            <person name="Boock J.T."/>
            <person name="Penn K."/>
            <person name="Prather K.L.J."/>
            <person name="Thompson J.R."/>
        </authorList>
    </citation>
    <scope>NUCLEOTIDE SEQUENCE [LARGE SCALE GENOMIC DNA]</scope>
    <source>
        <strain evidence="2 3">SR7</strain>
    </source>
</reference>
<dbReference type="Pfam" id="PF12973">
    <property type="entry name" value="Cupin_7"/>
    <property type="match status" value="1"/>
</dbReference>
<proteinExistence type="predicted"/>
<name>A0AA86HWN6_PRIMG</name>
<dbReference type="RefSeq" id="WP_114894348.1">
    <property type="nucleotide sequence ID" value="NZ_CP022674.1"/>
</dbReference>
<evidence type="ECO:0000259" key="1">
    <source>
        <dbReference type="Pfam" id="PF12973"/>
    </source>
</evidence>
<dbReference type="AlphaFoldDB" id="A0AA86HWN6"/>
<feature type="domain" description="ChrR-like cupin" evidence="1">
    <location>
        <begin position="38"/>
        <end position="111"/>
    </location>
</feature>
<dbReference type="Proteomes" id="UP000253834">
    <property type="component" value="Chromosome"/>
</dbReference>
<dbReference type="Gene3D" id="2.60.120.10">
    <property type="entry name" value="Jelly Rolls"/>
    <property type="match status" value="1"/>
</dbReference>
<evidence type="ECO:0000313" key="3">
    <source>
        <dbReference type="Proteomes" id="UP000253834"/>
    </source>
</evidence>
<dbReference type="InterPro" id="IPR014710">
    <property type="entry name" value="RmlC-like_jellyroll"/>
</dbReference>
<evidence type="ECO:0000313" key="2">
    <source>
        <dbReference type="EMBL" id="AXI27858.1"/>
    </source>
</evidence>
<gene>
    <name evidence="2" type="ORF">CIB87_02095</name>
</gene>
<sequence>MNFKLPVLHTLDQLGKLSETEINFESYSANERSSSDIHWLFRPEETGGSGAALIRYKAGGTSPLHVHTGFELAYIIDGEFITDQGTVKKNDLILLPPGSQHNSRSETGALVLIIWEKPAESVEGQ</sequence>
<dbReference type="SUPFAM" id="SSF51182">
    <property type="entry name" value="RmlC-like cupins"/>
    <property type="match status" value="1"/>
</dbReference>
<dbReference type="EMBL" id="CP022674">
    <property type="protein sequence ID" value="AXI27858.1"/>
    <property type="molecule type" value="Genomic_DNA"/>
</dbReference>
<dbReference type="InterPro" id="IPR025979">
    <property type="entry name" value="ChrR-like_cupin_dom"/>
</dbReference>
<organism evidence="2 3">
    <name type="scientific">Priestia megaterium</name>
    <name type="common">Bacillus megaterium</name>
    <dbReference type="NCBI Taxonomy" id="1404"/>
    <lineage>
        <taxon>Bacteria</taxon>
        <taxon>Bacillati</taxon>
        <taxon>Bacillota</taxon>
        <taxon>Bacilli</taxon>
        <taxon>Bacillales</taxon>
        <taxon>Bacillaceae</taxon>
        <taxon>Priestia</taxon>
    </lineage>
</organism>
<accession>A0AA86HWN6</accession>
<protein>
    <recommendedName>
        <fullName evidence="1">ChrR-like cupin domain-containing protein</fullName>
    </recommendedName>
</protein>